<dbReference type="PANTHER" id="PTHR27002:SF345">
    <property type="entry name" value="PROTEIN KINASE DOMAIN-CONTAINING PROTEIN"/>
    <property type="match status" value="1"/>
</dbReference>
<dbReference type="InterPro" id="IPR017441">
    <property type="entry name" value="Protein_kinase_ATP_BS"/>
</dbReference>
<feature type="signal peptide" evidence="14">
    <location>
        <begin position="1"/>
        <end position="27"/>
    </location>
</feature>
<dbReference type="GO" id="GO:0005886">
    <property type="term" value="C:plasma membrane"/>
    <property type="evidence" value="ECO:0007669"/>
    <property type="project" value="TreeGrafter"/>
</dbReference>
<dbReference type="Proteomes" id="UP001054889">
    <property type="component" value="Unassembled WGS sequence"/>
</dbReference>
<keyword evidence="8" id="KW-0418">Kinase</keyword>
<evidence type="ECO:0000313" key="17">
    <source>
        <dbReference type="EMBL" id="GJN20303.1"/>
    </source>
</evidence>
<feature type="domain" description="Gnk2-homologous" evidence="16">
    <location>
        <begin position="132"/>
        <end position="240"/>
    </location>
</feature>
<dbReference type="InterPro" id="IPR000719">
    <property type="entry name" value="Prot_kinase_dom"/>
</dbReference>
<dbReference type="PROSITE" id="PS50011">
    <property type="entry name" value="PROTEIN_KINASE_DOM"/>
    <property type="match status" value="1"/>
</dbReference>
<dbReference type="SUPFAM" id="SSF56112">
    <property type="entry name" value="Protein kinase-like (PK-like)"/>
    <property type="match status" value="2"/>
</dbReference>
<evidence type="ECO:0000256" key="8">
    <source>
        <dbReference type="ARBA" id="ARBA00022777"/>
    </source>
</evidence>
<evidence type="ECO:0000313" key="18">
    <source>
        <dbReference type="Proteomes" id="UP001054889"/>
    </source>
</evidence>
<keyword evidence="6" id="KW-0677">Repeat</keyword>
<evidence type="ECO:0000256" key="13">
    <source>
        <dbReference type="SAM" id="Phobius"/>
    </source>
</evidence>
<comment type="caution">
    <text evidence="17">The sequence shown here is derived from an EMBL/GenBank/DDBJ whole genome shotgun (WGS) entry which is preliminary data.</text>
</comment>
<accession>A0AAV5ED49</accession>
<evidence type="ECO:0000256" key="5">
    <source>
        <dbReference type="ARBA" id="ARBA00022729"/>
    </source>
</evidence>
<feature type="binding site" evidence="12">
    <location>
        <position position="374"/>
    </location>
    <ligand>
        <name>ATP</name>
        <dbReference type="ChEBI" id="CHEBI:30616"/>
    </ligand>
</feature>
<dbReference type="AlphaFoldDB" id="A0AAV5ED49"/>
<evidence type="ECO:0000256" key="4">
    <source>
        <dbReference type="ARBA" id="ARBA00022692"/>
    </source>
</evidence>
<gene>
    <name evidence="17" type="primary">gb07664</name>
    <name evidence="17" type="ORF">PR202_gb07664</name>
</gene>
<dbReference type="Pfam" id="PF07714">
    <property type="entry name" value="PK_Tyr_Ser-Thr"/>
    <property type="match status" value="1"/>
</dbReference>
<keyword evidence="7 12" id="KW-0547">Nucleotide-binding</keyword>
<dbReference type="FunFam" id="3.30.430.20:FF:000028">
    <property type="entry name" value="Putative DUF26-domain receptor-like protein kinase family protein"/>
    <property type="match status" value="1"/>
</dbReference>
<comment type="subcellular location">
    <subcellularLocation>
        <location evidence="1">Membrane</location>
        <topology evidence="1">Single-pass membrane protein</topology>
    </subcellularLocation>
</comment>
<evidence type="ECO:0000256" key="14">
    <source>
        <dbReference type="SAM" id="SignalP"/>
    </source>
</evidence>
<keyword evidence="10 13" id="KW-1133">Transmembrane helix</keyword>
<feature type="transmembrane region" description="Helical" evidence="13">
    <location>
        <begin position="277"/>
        <end position="298"/>
    </location>
</feature>
<evidence type="ECO:0000256" key="11">
    <source>
        <dbReference type="ARBA" id="ARBA00023136"/>
    </source>
</evidence>
<dbReference type="PROSITE" id="PS00107">
    <property type="entry name" value="PROTEIN_KINASE_ATP"/>
    <property type="match status" value="1"/>
</dbReference>
<evidence type="ECO:0000256" key="2">
    <source>
        <dbReference type="ARBA" id="ARBA00022527"/>
    </source>
</evidence>
<name>A0AAV5ED49_ELECO</name>
<keyword evidence="18" id="KW-1185">Reference proteome</keyword>
<dbReference type="GO" id="GO:0004674">
    <property type="term" value="F:protein serine/threonine kinase activity"/>
    <property type="evidence" value="ECO:0007669"/>
    <property type="project" value="UniProtKB-KW"/>
</dbReference>
<keyword evidence="4 13" id="KW-0812">Transmembrane</keyword>
<evidence type="ECO:0000256" key="12">
    <source>
        <dbReference type="PROSITE-ProRule" id="PRU10141"/>
    </source>
</evidence>
<evidence type="ECO:0000256" key="7">
    <source>
        <dbReference type="ARBA" id="ARBA00022741"/>
    </source>
</evidence>
<keyword evidence="9 12" id="KW-0067">ATP-binding</keyword>
<dbReference type="Gene3D" id="3.30.200.20">
    <property type="entry name" value="Phosphorylase Kinase, domain 1"/>
    <property type="match status" value="1"/>
</dbReference>
<dbReference type="InterPro" id="IPR002902">
    <property type="entry name" value="GNK2"/>
</dbReference>
<feature type="domain" description="Gnk2-homologous" evidence="16">
    <location>
        <begin position="11"/>
        <end position="124"/>
    </location>
</feature>
<feature type="domain" description="Protein kinase" evidence="15">
    <location>
        <begin position="346"/>
        <end position="502"/>
    </location>
</feature>
<evidence type="ECO:0000256" key="10">
    <source>
        <dbReference type="ARBA" id="ARBA00022989"/>
    </source>
</evidence>
<dbReference type="EMBL" id="BQKI01000074">
    <property type="protein sequence ID" value="GJN20303.1"/>
    <property type="molecule type" value="Genomic_DNA"/>
</dbReference>
<feature type="chain" id="PRO_5043484235" evidence="14">
    <location>
        <begin position="28"/>
        <end position="502"/>
    </location>
</feature>
<protein>
    <submittedName>
        <fullName evidence="17">Uncharacterized protein</fullName>
    </submittedName>
</protein>
<evidence type="ECO:0000259" key="16">
    <source>
        <dbReference type="PROSITE" id="PS51473"/>
    </source>
</evidence>
<dbReference type="InterPro" id="IPR011009">
    <property type="entry name" value="Kinase-like_dom_sf"/>
</dbReference>
<dbReference type="InterPro" id="IPR038408">
    <property type="entry name" value="GNK2_sf"/>
</dbReference>
<dbReference type="InterPro" id="IPR001245">
    <property type="entry name" value="Ser-Thr/Tyr_kinase_cat_dom"/>
</dbReference>
<dbReference type="PROSITE" id="PS51473">
    <property type="entry name" value="GNK2"/>
    <property type="match status" value="2"/>
</dbReference>
<keyword evidence="5 14" id="KW-0732">Signal</keyword>
<keyword evidence="2" id="KW-0723">Serine/threonine-protein kinase</keyword>
<dbReference type="Gene3D" id="3.30.430.20">
    <property type="entry name" value="Gnk2 domain, C-X8-C-X2-C motif"/>
    <property type="match status" value="2"/>
</dbReference>
<sequence length="502" mass="55064">MAMVTVVLGSLLLLLGSGGLAPFRASADVFCDNLKLVATALPRNISSSPVHFATTAFGQAPDVVYALALCRGDVVNGTACGECVVSTFQRILNWTPPPDPPAQCYGAFYYHGDPCPVFYTTEDIITPTNDTAASPFVKWNEKNVTGDVDLVVDLTQKLLVETVDRAASAAPGRFATGVMDSGTAYPLVYSMAQCTPDLSAGDCSACLRRLLGMVNSTMALRMGVQIHVVHCYFRYEAYQFYDSQPMLSIGPVSAPVPVPAPAPTPAMEKNKRRFSKLWAIPIVLVPLAAGACLCFVLYSRRKKMQRKGFTRHSQDLQEEDKLVWQGKNSEFSVYELDQILEATNNFSEENKLGQGGFGSVFKGQFPGGVEIAVKRLASHSGQGFTEFKNEVQLIAKLQHRNLAWQLWNEERWNELVDSSLLPKDHSEEMVKCINIALLCVQENRADRPTMSDVIAMLSSEPTILAEPKKPAHFNVRVGNEEESVVTESYSVNDMSISVTIGR</sequence>
<dbReference type="PANTHER" id="PTHR27002">
    <property type="entry name" value="RECEPTOR-LIKE SERINE/THREONINE-PROTEIN KINASE SD1-8"/>
    <property type="match status" value="1"/>
</dbReference>
<keyword evidence="11 13" id="KW-0472">Membrane</keyword>
<evidence type="ECO:0000256" key="9">
    <source>
        <dbReference type="ARBA" id="ARBA00022840"/>
    </source>
</evidence>
<proteinExistence type="predicted"/>
<reference evidence="17" key="1">
    <citation type="journal article" date="2018" name="DNA Res.">
        <title>Multiple hybrid de novo genome assembly of finger millet, an orphan allotetraploid crop.</title>
        <authorList>
            <person name="Hatakeyama M."/>
            <person name="Aluri S."/>
            <person name="Balachadran M.T."/>
            <person name="Sivarajan S.R."/>
            <person name="Patrignani A."/>
            <person name="Gruter S."/>
            <person name="Poveda L."/>
            <person name="Shimizu-Inatsugi R."/>
            <person name="Baeten J."/>
            <person name="Francoijs K.J."/>
            <person name="Nataraja K.N."/>
            <person name="Reddy Y.A.N."/>
            <person name="Phadnis S."/>
            <person name="Ravikumar R.L."/>
            <person name="Schlapbach R."/>
            <person name="Sreeman S.M."/>
            <person name="Shimizu K.K."/>
        </authorList>
    </citation>
    <scope>NUCLEOTIDE SEQUENCE</scope>
</reference>
<dbReference type="CDD" id="cd23509">
    <property type="entry name" value="Gnk2-like"/>
    <property type="match status" value="2"/>
</dbReference>
<evidence type="ECO:0000259" key="15">
    <source>
        <dbReference type="PROSITE" id="PS50011"/>
    </source>
</evidence>
<organism evidence="17 18">
    <name type="scientific">Eleusine coracana subsp. coracana</name>
    <dbReference type="NCBI Taxonomy" id="191504"/>
    <lineage>
        <taxon>Eukaryota</taxon>
        <taxon>Viridiplantae</taxon>
        <taxon>Streptophyta</taxon>
        <taxon>Embryophyta</taxon>
        <taxon>Tracheophyta</taxon>
        <taxon>Spermatophyta</taxon>
        <taxon>Magnoliopsida</taxon>
        <taxon>Liliopsida</taxon>
        <taxon>Poales</taxon>
        <taxon>Poaceae</taxon>
        <taxon>PACMAD clade</taxon>
        <taxon>Chloridoideae</taxon>
        <taxon>Cynodonteae</taxon>
        <taxon>Eleusininae</taxon>
        <taxon>Eleusine</taxon>
    </lineage>
</organism>
<keyword evidence="3" id="KW-0808">Transferase</keyword>
<dbReference type="Pfam" id="PF01657">
    <property type="entry name" value="Stress-antifung"/>
    <property type="match status" value="2"/>
</dbReference>
<evidence type="ECO:0000256" key="3">
    <source>
        <dbReference type="ARBA" id="ARBA00022679"/>
    </source>
</evidence>
<evidence type="ECO:0000256" key="6">
    <source>
        <dbReference type="ARBA" id="ARBA00022737"/>
    </source>
</evidence>
<reference evidence="17" key="2">
    <citation type="submission" date="2021-12" db="EMBL/GenBank/DDBJ databases">
        <title>Resequencing data analysis of finger millet.</title>
        <authorList>
            <person name="Hatakeyama M."/>
            <person name="Aluri S."/>
            <person name="Balachadran M.T."/>
            <person name="Sivarajan S.R."/>
            <person name="Poveda L."/>
            <person name="Shimizu-Inatsugi R."/>
            <person name="Schlapbach R."/>
            <person name="Sreeman S.M."/>
            <person name="Shimizu K.K."/>
        </authorList>
    </citation>
    <scope>NUCLEOTIDE SEQUENCE</scope>
</reference>
<evidence type="ECO:0000256" key="1">
    <source>
        <dbReference type="ARBA" id="ARBA00004167"/>
    </source>
</evidence>
<dbReference type="GO" id="GO:0005524">
    <property type="term" value="F:ATP binding"/>
    <property type="evidence" value="ECO:0007669"/>
    <property type="project" value="UniProtKB-UniRule"/>
</dbReference>